<comment type="caution">
    <text evidence="3">The sequence shown here is derived from an EMBL/GenBank/DDBJ whole genome shotgun (WGS) entry which is preliminary data.</text>
</comment>
<evidence type="ECO:0000256" key="2">
    <source>
        <dbReference type="SAM" id="SignalP"/>
    </source>
</evidence>
<keyword evidence="4" id="KW-1185">Reference proteome</keyword>
<dbReference type="Gene3D" id="2.50.20.20">
    <property type="match status" value="1"/>
</dbReference>
<dbReference type="PROSITE" id="PS51257">
    <property type="entry name" value="PROKAR_LIPOPROTEIN"/>
    <property type="match status" value="1"/>
</dbReference>
<dbReference type="SUPFAM" id="SSF89392">
    <property type="entry name" value="Prokaryotic lipoproteins and lipoprotein localization factors"/>
    <property type="match status" value="1"/>
</dbReference>
<dbReference type="RefSeq" id="WP_187220855.1">
    <property type="nucleotide sequence ID" value="NZ_JABVED010000007.1"/>
</dbReference>
<evidence type="ECO:0008006" key="5">
    <source>
        <dbReference type="Google" id="ProtNLM"/>
    </source>
</evidence>
<protein>
    <recommendedName>
        <fullName evidence="5">Lipoprotein LprG</fullName>
    </recommendedName>
</protein>
<feature type="signal peptide" evidence="2">
    <location>
        <begin position="1"/>
        <end position="20"/>
    </location>
</feature>
<evidence type="ECO:0000256" key="1">
    <source>
        <dbReference type="SAM" id="MobiDB-lite"/>
    </source>
</evidence>
<evidence type="ECO:0000313" key="3">
    <source>
        <dbReference type="EMBL" id="MBC6448369.1"/>
    </source>
</evidence>
<dbReference type="EMBL" id="JABVED010000007">
    <property type="protein sequence ID" value="MBC6448369.1"/>
    <property type="molecule type" value="Genomic_DNA"/>
</dbReference>
<feature type="region of interest" description="Disordered" evidence="1">
    <location>
        <begin position="24"/>
        <end position="45"/>
    </location>
</feature>
<proteinExistence type="predicted"/>
<evidence type="ECO:0000313" key="4">
    <source>
        <dbReference type="Proteomes" id="UP000734823"/>
    </source>
</evidence>
<dbReference type="InterPro" id="IPR029046">
    <property type="entry name" value="LolA/LolB/LppX"/>
</dbReference>
<name>A0ABR7L7J0_9PSEU</name>
<keyword evidence="2" id="KW-0732">Signal</keyword>
<feature type="chain" id="PRO_5046657385" description="Lipoprotein LprG" evidence="2">
    <location>
        <begin position="21"/>
        <end position="273"/>
    </location>
</feature>
<accession>A0ABR7L7J0</accession>
<feature type="compositionally biased region" description="Low complexity" evidence="1">
    <location>
        <begin position="24"/>
        <end position="39"/>
    </location>
</feature>
<gene>
    <name evidence="3" type="ORF">GPZ80_14445</name>
</gene>
<organism evidence="3 4">
    <name type="scientific">Actinokineospora xionganensis</name>
    <dbReference type="NCBI Taxonomy" id="2684470"/>
    <lineage>
        <taxon>Bacteria</taxon>
        <taxon>Bacillati</taxon>
        <taxon>Actinomycetota</taxon>
        <taxon>Actinomycetes</taxon>
        <taxon>Pseudonocardiales</taxon>
        <taxon>Pseudonocardiaceae</taxon>
        <taxon>Actinokineospora</taxon>
    </lineage>
</organism>
<reference evidence="3 4" key="1">
    <citation type="submission" date="2020-06" db="EMBL/GenBank/DDBJ databases">
        <title>Actinokineospora xiongansis sp. nov., isolated from soil of Baiyangdian.</title>
        <authorList>
            <person name="Zhang X."/>
        </authorList>
    </citation>
    <scope>NUCLEOTIDE SEQUENCE [LARGE SCALE GENOMIC DNA]</scope>
    <source>
        <strain evidence="3 4">HBU206404</strain>
    </source>
</reference>
<dbReference type="Proteomes" id="UP000734823">
    <property type="component" value="Unassembled WGS sequence"/>
</dbReference>
<sequence>MRKTTLLVCGAALAALTLTACNSATPSTGTSGAGTSTEAKPTKSGFDSLKALSDAVTEKSDGEKSAHFKFTGEAGGQKLEGEGDFNFAGEKTAMQMTMSTPEGDITMRFLDNVIYMKMPQPLEPGKPWLKIDLADKDNPMVKAMGGSVDSMKNADPRQTLKQLADAGEIKSSEEVELDGKSTTHYKILVDTSKLKGSGLGMDEQSIAAMEKAGIKEMPVEVWVDEENLPVRFVVDVPGKGGASSKVQADYSDWGKAVKVEAPPAAEVAEMPGS</sequence>